<dbReference type="Proteomes" id="UP000655225">
    <property type="component" value="Unassembled WGS sequence"/>
</dbReference>
<dbReference type="PANTHER" id="PTHR33881">
    <property type="entry name" value="NEUROGENIC LOCUS NOTCH-LIKE PROTEIN"/>
    <property type="match status" value="1"/>
</dbReference>
<feature type="signal peptide" evidence="1">
    <location>
        <begin position="1"/>
        <end position="22"/>
    </location>
</feature>
<comment type="caution">
    <text evidence="2">The sequence shown here is derived from an EMBL/GenBank/DDBJ whole genome shotgun (WGS) entry which is preliminary data.</text>
</comment>
<name>A0A834Z5B3_TETSI</name>
<evidence type="ECO:0008006" key="4">
    <source>
        <dbReference type="Google" id="ProtNLM"/>
    </source>
</evidence>
<dbReference type="OMA" id="VIDCGQG"/>
<dbReference type="PANTHER" id="PTHR33881:SF17">
    <property type="entry name" value="EGF-LIKE DOMAIN-CONTAINING PROTEIN"/>
    <property type="match status" value="1"/>
</dbReference>
<accession>A0A834Z5B3</accession>
<dbReference type="EMBL" id="JABCRI010000009">
    <property type="protein sequence ID" value="KAF8400730.1"/>
    <property type="molecule type" value="Genomic_DNA"/>
</dbReference>
<sequence>MWCSNNMAFLLLFLFFIGGLRANFLPSMPDSLTDIGCALVNCGKGTCEASNGTLLGFDCKCNPGWKKIQIGPLSFPSCIVPNCTLDFECGSETPPPPPPPVPSFLPPLNFSEPCGLTWCGDGTCVANGTGSICKCNEGSANLMDLPDLACFKQCYFGADCNGLGFGQNALPPTSPNTSDSTRNGASEVLKFSCRQHALTILLVVAIFTSCV</sequence>
<keyword evidence="3" id="KW-1185">Reference proteome</keyword>
<keyword evidence="1" id="KW-0732">Signal</keyword>
<gene>
    <name evidence="2" type="ORF">HHK36_014030</name>
</gene>
<evidence type="ECO:0000256" key="1">
    <source>
        <dbReference type="SAM" id="SignalP"/>
    </source>
</evidence>
<reference evidence="2 3" key="1">
    <citation type="submission" date="2020-04" db="EMBL/GenBank/DDBJ databases">
        <title>Plant Genome Project.</title>
        <authorList>
            <person name="Zhang R.-G."/>
        </authorList>
    </citation>
    <scope>NUCLEOTIDE SEQUENCE [LARGE SCALE GENOMIC DNA]</scope>
    <source>
        <strain evidence="2">YNK0</strain>
        <tissue evidence="2">Leaf</tissue>
    </source>
</reference>
<dbReference type="OrthoDB" id="1933729at2759"/>
<proteinExistence type="predicted"/>
<evidence type="ECO:0000313" key="2">
    <source>
        <dbReference type="EMBL" id="KAF8400730.1"/>
    </source>
</evidence>
<evidence type="ECO:0000313" key="3">
    <source>
        <dbReference type="Proteomes" id="UP000655225"/>
    </source>
</evidence>
<protein>
    <recommendedName>
        <fullName evidence="4">EGF-like domain-containing protein</fullName>
    </recommendedName>
</protein>
<organism evidence="2 3">
    <name type="scientific">Tetracentron sinense</name>
    <name type="common">Spur-leaf</name>
    <dbReference type="NCBI Taxonomy" id="13715"/>
    <lineage>
        <taxon>Eukaryota</taxon>
        <taxon>Viridiplantae</taxon>
        <taxon>Streptophyta</taxon>
        <taxon>Embryophyta</taxon>
        <taxon>Tracheophyta</taxon>
        <taxon>Spermatophyta</taxon>
        <taxon>Magnoliopsida</taxon>
        <taxon>Trochodendrales</taxon>
        <taxon>Trochodendraceae</taxon>
        <taxon>Tetracentron</taxon>
    </lineage>
</organism>
<dbReference type="AlphaFoldDB" id="A0A834Z5B3"/>
<feature type="chain" id="PRO_5032507280" description="EGF-like domain-containing protein" evidence="1">
    <location>
        <begin position="23"/>
        <end position="211"/>
    </location>
</feature>